<gene>
    <name evidence="1" type="ORF">BA896_007510</name>
</gene>
<dbReference type="AlphaFoldDB" id="A0A1E8PRD6"/>
<name>A0A1E8PRD6_9BURK</name>
<reference evidence="1 2" key="1">
    <citation type="submission" date="2016-10" db="EMBL/GenBank/DDBJ databases">
        <title>Updated version of Genome Assembly of Janthinobacterium lividum ERGS5:01.</title>
        <authorList>
            <person name="Kumar R."/>
            <person name="Acharya V."/>
            <person name="Singh D."/>
        </authorList>
    </citation>
    <scope>NUCLEOTIDE SEQUENCE [LARGE SCALE GENOMIC DNA]</scope>
    <source>
        <strain evidence="1 2">ERGS5:01</strain>
    </source>
</reference>
<accession>A0A1E8PRD6</accession>
<dbReference type="Proteomes" id="UP000092634">
    <property type="component" value="Unassembled WGS sequence"/>
</dbReference>
<dbReference type="PANTHER" id="PTHR35271:SF1">
    <property type="entry name" value="ABC TRANSPORTER, SUBSTRATE-BINDING LIPOPROTEIN"/>
    <property type="match status" value="1"/>
</dbReference>
<evidence type="ECO:0000313" key="2">
    <source>
        <dbReference type="Proteomes" id="UP000092634"/>
    </source>
</evidence>
<proteinExistence type="predicted"/>
<evidence type="ECO:0008006" key="3">
    <source>
        <dbReference type="Google" id="ProtNLM"/>
    </source>
</evidence>
<comment type="caution">
    <text evidence="1">The sequence shown here is derived from an EMBL/GenBank/DDBJ whole genome shotgun (WGS) entry which is preliminary data.</text>
</comment>
<dbReference type="PANTHER" id="PTHR35271">
    <property type="entry name" value="ABC TRANSPORTER, SUBSTRATE-BINDING LIPOPROTEIN-RELATED"/>
    <property type="match status" value="1"/>
</dbReference>
<protein>
    <recommendedName>
        <fullName evidence="3">ABC transporter substrate-binding protein</fullName>
    </recommendedName>
</protein>
<dbReference type="CDD" id="cd06325">
    <property type="entry name" value="PBP1_ABC_unchar_transporter"/>
    <property type="match status" value="1"/>
</dbReference>
<sequence length="249" mass="27356">MRHLALKLDAADPDLILCFDFDAAQAVLSARGKTEIPVVFRAHDDPVKRGLVDSYSRPGRGMTGITTFRCIDDKLVEIMRDALPAARRIGFMRDASIPDGGCHVKAQEYARKRGVELLDYSVSAQTDLPALLARIGYAKPDAVIVSATAITWNGRRDVIAKMDALALPALYEAQVFVDDGGLMYFGAVQSDAYMRLARAVAHVLRGGKAGEFPVSRPVQFELLINFKAKHAHSYALSAEILRRADRILE</sequence>
<dbReference type="Pfam" id="PF04392">
    <property type="entry name" value="ABC_sub_bind"/>
    <property type="match status" value="1"/>
</dbReference>
<organism evidence="1 2">
    <name type="scientific">Janthinobacterium lividum</name>
    <dbReference type="NCBI Taxonomy" id="29581"/>
    <lineage>
        <taxon>Bacteria</taxon>
        <taxon>Pseudomonadati</taxon>
        <taxon>Pseudomonadota</taxon>
        <taxon>Betaproteobacteria</taxon>
        <taxon>Burkholderiales</taxon>
        <taxon>Oxalobacteraceae</taxon>
        <taxon>Janthinobacterium</taxon>
    </lineage>
</organism>
<dbReference type="EMBL" id="MAQB02000001">
    <property type="protein sequence ID" value="OFJ48781.1"/>
    <property type="molecule type" value="Genomic_DNA"/>
</dbReference>
<dbReference type="Gene3D" id="3.40.50.2300">
    <property type="match status" value="2"/>
</dbReference>
<evidence type="ECO:0000313" key="1">
    <source>
        <dbReference type="EMBL" id="OFJ48781.1"/>
    </source>
</evidence>
<dbReference type="InterPro" id="IPR007487">
    <property type="entry name" value="ABC_transpt-TYRBP-like"/>
</dbReference>